<protein>
    <submittedName>
        <fullName evidence="2">Uncharacterized protein</fullName>
    </submittedName>
</protein>
<reference evidence="2 3" key="1">
    <citation type="journal article" date="2016" name="Nat. Commun.">
        <title>Thousands of microbial genomes shed light on interconnected biogeochemical processes in an aquifer system.</title>
        <authorList>
            <person name="Anantharaman K."/>
            <person name="Brown C.T."/>
            <person name="Hug L.A."/>
            <person name="Sharon I."/>
            <person name="Castelle C.J."/>
            <person name="Probst A.J."/>
            <person name="Thomas B.C."/>
            <person name="Singh A."/>
            <person name="Wilkins M.J."/>
            <person name="Karaoz U."/>
            <person name="Brodie E.L."/>
            <person name="Williams K.H."/>
            <person name="Hubbard S.S."/>
            <person name="Banfield J.F."/>
        </authorList>
    </citation>
    <scope>NUCLEOTIDE SEQUENCE [LARGE SCALE GENOMIC DNA]</scope>
</reference>
<keyword evidence="1" id="KW-0472">Membrane</keyword>
<dbReference type="Proteomes" id="UP000176429">
    <property type="component" value="Unassembled WGS sequence"/>
</dbReference>
<keyword evidence="1" id="KW-1133">Transmembrane helix</keyword>
<evidence type="ECO:0000256" key="1">
    <source>
        <dbReference type="SAM" id="Phobius"/>
    </source>
</evidence>
<organism evidence="2 3">
    <name type="scientific">Candidatus Taylorbacteria bacterium RIFCSPLOWO2_02_FULL_46_40</name>
    <dbReference type="NCBI Taxonomy" id="1802329"/>
    <lineage>
        <taxon>Bacteria</taxon>
        <taxon>Candidatus Tayloriibacteriota</taxon>
    </lineage>
</organism>
<feature type="transmembrane region" description="Helical" evidence="1">
    <location>
        <begin position="42"/>
        <end position="65"/>
    </location>
</feature>
<feature type="transmembrane region" description="Helical" evidence="1">
    <location>
        <begin position="104"/>
        <end position="122"/>
    </location>
</feature>
<feature type="transmembrane region" description="Helical" evidence="1">
    <location>
        <begin position="12"/>
        <end position="36"/>
    </location>
</feature>
<comment type="caution">
    <text evidence="2">The sequence shown here is derived from an EMBL/GenBank/DDBJ whole genome shotgun (WGS) entry which is preliminary data.</text>
</comment>
<name>A0A1G2P1N3_9BACT</name>
<sequence>MENKVSKVIRLLIGAFVLFQAAMSFYILIPLLLTYYRTESPFLIPWFSLVVGGILGAISGVGILLRRKWGDITYLFFSIYPLLLLVLTPVLGLKINSSLTAEDWLISVNLILSISLLVRGSIRRRTASLDVHH</sequence>
<keyword evidence="1" id="KW-0812">Transmembrane</keyword>
<evidence type="ECO:0000313" key="2">
    <source>
        <dbReference type="EMBL" id="OHA42230.1"/>
    </source>
</evidence>
<dbReference type="AlphaFoldDB" id="A0A1G2P1N3"/>
<proteinExistence type="predicted"/>
<gene>
    <name evidence="2" type="ORF">A3H68_01165</name>
</gene>
<dbReference type="EMBL" id="MHSH01000010">
    <property type="protein sequence ID" value="OHA42230.1"/>
    <property type="molecule type" value="Genomic_DNA"/>
</dbReference>
<feature type="transmembrane region" description="Helical" evidence="1">
    <location>
        <begin position="72"/>
        <end position="92"/>
    </location>
</feature>
<accession>A0A1G2P1N3</accession>
<evidence type="ECO:0000313" key="3">
    <source>
        <dbReference type="Proteomes" id="UP000176429"/>
    </source>
</evidence>